<organism evidence="2 3">
    <name type="scientific">Algoriphagus kandeliae</name>
    <dbReference type="NCBI Taxonomy" id="2562278"/>
    <lineage>
        <taxon>Bacteria</taxon>
        <taxon>Pseudomonadati</taxon>
        <taxon>Bacteroidota</taxon>
        <taxon>Cytophagia</taxon>
        <taxon>Cytophagales</taxon>
        <taxon>Cyclobacteriaceae</taxon>
        <taxon>Algoriphagus</taxon>
    </lineage>
</organism>
<keyword evidence="1" id="KW-0812">Transmembrane</keyword>
<keyword evidence="1" id="KW-0472">Membrane</keyword>
<accession>A0A4Y9QN29</accession>
<keyword evidence="1" id="KW-1133">Transmembrane helix</keyword>
<reference evidence="2 3" key="1">
    <citation type="submission" date="2019-03" db="EMBL/GenBank/DDBJ databases">
        <title>Algoriphagus sp. nov, a new strain isolated from root system soil of mangrove plant Kandelia.</title>
        <authorList>
            <person name="Yin Q."/>
            <person name="Wang K."/>
            <person name="Song Z."/>
        </authorList>
    </citation>
    <scope>NUCLEOTIDE SEQUENCE [LARGE SCALE GENOMIC DNA]</scope>
    <source>
        <strain evidence="2 3">XY-J91</strain>
    </source>
</reference>
<proteinExistence type="predicted"/>
<name>A0A4Y9QN29_9BACT</name>
<dbReference type="Pfam" id="PF19578">
    <property type="entry name" value="DUF6090"/>
    <property type="match status" value="1"/>
</dbReference>
<evidence type="ECO:0000256" key="1">
    <source>
        <dbReference type="SAM" id="Phobius"/>
    </source>
</evidence>
<sequence length="235" mass="27773">MLQQHRLTRYLAYAVGEIVLVVIGILIALSINNWNDQKKARDFEVKMLGELQSTLKADLNYIENHLLGNRNQAELDAIDYFSDLLKKVNRDTDSLRYHWSRLAYGQNFRMNLGPYESLKSMGVEKISNDSLRYQIVRFYDFIFPRNRDLIQTAQDRVERDDDRLAQLMDDMTYELVDDEVIIDRPNPDPSIIYDPLFLEVLRNAERRTSWTIQHTNAVIEELNFLLRKINDELNK</sequence>
<dbReference type="EMBL" id="SPSB01000004">
    <property type="protein sequence ID" value="TFV93627.1"/>
    <property type="molecule type" value="Genomic_DNA"/>
</dbReference>
<comment type="caution">
    <text evidence="2">The sequence shown here is derived from an EMBL/GenBank/DDBJ whole genome shotgun (WGS) entry which is preliminary data.</text>
</comment>
<dbReference type="Proteomes" id="UP000297647">
    <property type="component" value="Unassembled WGS sequence"/>
</dbReference>
<protein>
    <submittedName>
        <fullName evidence="2">Uncharacterized protein</fullName>
    </submittedName>
</protein>
<gene>
    <name evidence="2" type="ORF">E4S40_15400</name>
</gene>
<feature type="transmembrane region" description="Helical" evidence="1">
    <location>
        <begin position="12"/>
        <end position="31"/>
    </location>
</feature>
<evidence type="ECO:0000313" key="3">
    <source>
        <dbReference type="Proteomes" id="UP000297647"/>
    </source>
</evidence>
<evidence type="ECO:0000313" key="2">
    <source>
        <dbReference type="EMBL" id="TFV93627.1"/>
    </source>
</evidence>
<dbReference type="AlphaFoldDB" id="A0A4Y9QN29"/>
<dbReference type="InterPro" id="IPR045749">
    <property type="entry name" value="DUF6090"/>
</dbReference>
<keyword evidence="3" id="KW-1185">Reference proteome</keyword>